<evidence type="ECO:0000313" key="9">
    <source>
        <dbReference type="EMBL" id="PVD24187.1"/>
    </source>
</evidence>
<dbReference type="InterPro" id="IPR051302">
    <property type="entry name" value="Dual_SerThr-Tyr_Kinase"/>
</dbReference>
<dbReference type="GO" id="GO:0005524">
    <property type="term" value="F:ATP binding"/>
    <property type="evidence" value="ECO:0007669"/>
    <property type="project" value="UniProtKB-UniRule"/>
</dbReference>
<dbReference type="GO" id="GO:0004674">
    <property type="term" value="F:protein serine/threonine kinase activity"/>
    <property type="evidence" value="ECO:0007669"/>
    <property type="project" value="UniProtKB-KW"/>
</dbReference>
<dbReference type="SUPFAM" id="SSF56112">
    <property type="entry name" value="Protein kinase-like (PK-like)"/>
    <property type="match status" value="1"/>
</dbReference>
<evidence type="ECO:0000259" key="8">
    <source>
        <dbReference type="PROSITE" id="PS50011"/>
    </source>
</evidence>
<dbReference type="InterPro" id="IPR017441">
    <property type="entry name" value="Protein_kinase_ATP_BS"/>
</dbReference>
<comment type="caution">
    <text evidence="9">The sequence shown here is derived from an EMBL/GenBank/DDBJ whole genome shotgun (WGS) entry which is preliminary data.</text>
</comment>
<dbReference type="GO" id="GO:0005737">
    <property type="term" value="C:cytoplasm"/>
    <property type="evidence" value="ECO:0007669"/>
    <property type="project" value="UniProtKB-SubCell"/>
</dbReference>
<dbReference type="PANTHER" id="PTHR46392">
    <property type="entry name" value="DUAL SERINE/THREONINE AND TYROSINE PROTEIN KINASE"/>
    <property type="match status" value="1"/>
</dbReference>
<accession>A0A2T7NSM7</accession>
<feature type="region of interest" description="Disordered" evidence="7">
    <location>
        <begin position="895"/>
        <end position="933"/>
    </location>
</feature>
<evidence type="ECO:0000256" key="2">
    <source>
        <dbReference type="ARBA" id="ARBA00022490"/>
    </source>
</evidence>
<dbReference type="EMBL" id="PZQS01000009">
    <property type="protein sequence ID" value="PVD24187.1"/>
    <property type="molecule type" value="Genomic_DNA"/>
</dbReference>
<dbReference type="Gene3D" id="1.10.510.10">
    <property type="entry name" value="Transferase(Phosphotransferase) domain 1"/>
    <property type="match status" value="2"/>
</dbReference>
<dbReference type="GO" id="GO:0044344">
    <property type="term" value="P:cellular response to fibroblast growth factor stimulus"/>
    <property type="evidence" value="ECO:0007669"/>
    <property type="project" value="TreeGrafter"/>
</dbReference>
<dbReference type="STRING" id="400727.A0A2T7NSM7"/>
<evidence type="ECO:0000256" key="3">
    <source>
        <dbReference type="ARBA" id="ARBA00022527"/>
    </source>
</evidence>
<dbReference type="GO" id="GO:0045743">
    <property type="term" value="P:positive regulation of fibroblast growth factor receptor signaling pathway"/>
    <property type="evidence" value="ECO:0007669"/>
    <property type="project" value="TreeGrafter"/>
</dbReference>
<evidence type="ECO:0000256" key="7">
    <source>
        <dbReference type="SAM" id="MobiDB-lite"/>
    </source>
</evidence>
<keyword evidence="6" id="KW-0067">ATP-binding</keyword>
<evidence type="ECO:0000256" key="6">
    <source>
        <dbReference type="PROSITE-ProRule" id="PRU10141"/>
    </source>
</evidence>
<feature type="binding site" evidence="6">
    <location>
        <position position="696"/>
    </location>
    <ligand>
        <name>ATP</name>
        <dbReference type="ChEBI" id="CHEBI:30616"/>
    </ligand>
</feature>
<dbReference type="OrthoDB" id="122279at2759"/>
<dbReference type="PROSITE" id="PS00107">
    <property type="entry name" value="PROTEIN_KINASE_ATP"/>
    <property type="match status" value="1"/>
</dbReference>
<keyword evidence="5" id="KW-0418">Kinase</keyword>
<dbReference type="GO" id="GO:0070374">
    <property type="term" value="P:positive regulation of ERK1 and ERK2 cascade"/>
    <property type="evidence" value="ECO:0007669"/>
    <property type="project" value="TreeGrafter"/>
</dbReference>
<name>A0A2T7NSM7_POMCA</name>
<dbReference type="SMART" id="SM00220">
    <property type="entry name" value="S_TKc"/>
    <property type="match status" value="1"/>
</dbReference>
<evidence type="ECO:0000313" key="10">
    <source>
        <dbReference type="Proteomes" id="UP000245119"/>
    </source>
</evidence>
<keyword evidence="6" id="KW-0547">Nucleotide-binding</keyword>
<keyword evidence="10" id="KW-1185">Reference proteome</keyword>
<keyword evidence="4" id="KW-0808">Transferase</keyword>
<dbReference type="PROSITE" id="PS50011">
    <property type="entry name" value="PROTEIN_KINASE_DOM"/>
    <property type="match status" value="1"/>
</dbReference>
<reference evidence="9 10" key="1">
    <citation type="submission" date="2018-04" db="EMBL/GenBank/DDBJ databases">
        <title>The genome of golden apple snail Pomacea canaliculata provides insight into stress tolerance and invasive adaptation.</title>
        <authorList>
            <person name="Liu C."/>
            <person name="Liu B."/>
            <person name="Ren Y."/>
            <person name="Zhang Y."/>
            <person name="Wang H."/>
            <person name="Li S."/>
            <person name="Jiang F."/>
            <person name="Yin L."/>
            <person name="Zhang G."/>
            <person name="Qian W."/>
            <person name="Fan W."/>
        </authorList>
    </citation>
    <scope>NUCLEOTIDE SEQUENCE [LARGE SCALE GENOMIC DNA]</scope>
    <source>
        <strain evidence="9">SZHN2017</strain>
        <tissue evidence="9">Muscle</tissue>
    </source>
</reference>
<dbReference type="InterPro" id="IPR011009">
    <property type="entry name" value="Kinase-like_dom_sf"/>
</dbReference>
<protein>
    <recommendedName>
        <fullName evidence="8">Protein kinase domain-containing protein</fullName>
    </recommendedName>
</protein>
<sequence length="933" mass="104321">MTVNLTSDIHKFWSYSQRLRQIFEDTKKCFDDINASGNFDGTQIVHAELLKEEEAEIEQIITSPPTIVVFGQTPYARYRIVNELFSKNVLPSLENEDEVGRLRLVRFKHGETPTVSLTLPEDFDLVETLEADCGPWHTVPHKDLLVADTEQSQNVDTALGVAYLEVTQNHPLLRCGTSVVVAPSMPNGLTEEVVRKCVEHTPAILIYGFSCDQLLDRDVQNLGEIGKVTAFQSVCFVRVPPPGSNTVDTDPPDGAPEILAITPGICGEGAQRPAKSVDAAQSRVSAVGVNSSSSVSVSFSKATDVHPTQDLCQQLRRLGFLPGSEDEAELRKVLAQDYFTVESVFVARFNEFHVTFSRFTRQNFQSYLVNAATVLNNSHTRCLKMFILSAFDMARDMLITPKKLEFAREKEDELYKSLLSIAVSKIDEIRLIISETILDISEDLKDAASKYDFGPLGVQFDEGKITSRDLKLCTTLIREMVLMRLNSSIAGKLVSSVNILRDSYTGTLTRCLESLEGSTHDSLEDSKTTDALKQILNAAYQVEITVRSSSSFLKSLLEKMKQLMQSMPWKSPPMVDSEWKRRVAAEMLNSLSEARLAKSIASQIRERLNRSHEAFAAALKQLEARHTGRLDRIEEQRLKMRKVHAPRVAKLALESTSLRDTILYGMPQMGREIGRGQYGVVYSCDKWSTYSPVAIKSVVPPDEKHWNDLALEFFYTKNIPEHKRIVALRGSVIDYMYGGGISPAVLLIMDRLQKDLYTAIKMGLDWYNRLQVAIDVVDGLRFLHSQGLVHRDVKLKNVLPEAMMSGSIVGTPIHMAPELFTGRYDNSVDVYAFGILFWYVCSGHVHLPSAFEQCANKDQLWQSVKKADAELLGGEPARRPYFGDVEAQLQSILEKTKRKGSDNGNGGNTAATGKGKNSRTSPSRNISHRHNNR</sequence>
<proteinExistence type="predicted"/>
<organism evidence="9 10">
    <name type="scientific">Pomacea canaliculata</name>
    <name type="common">Golden apple snail</name>
    <dbReference type="NCBI Taxonomy" id="400727"/>
    <lineage>
        <taxon>Eukaryota</taxon>
        <taxon>Metazoa</taxon>
        <taxon>Spiralia</taxon>
        <taxon>Lophotrochozoa</taxon>
        <taxon>Mollusca</taxon>
        <taxon>Gastropoda</taxon>
        <taxon>Caenogastropoda</taxon>
        <taxon>Architaenioglossa</taxon>
        <taxon>Ampullarioidea</taxon>
        <taxon>Ampullariidae</taxon>
        <taxon>Pomacea</taxon>
    </lineage>
</organism>
<evidence type="ECO:0000256" key="4">
    <source>
        <dbReference type="ARBA" id="ARBA00022679"/>
    </source>
</evidence>
<keyword evidence="3" id="KW-0723">Serine/threonine-protein kinase</keyword>
<dbReference type="PANTHER" id="PTHR46392:SF1">
    <property type="entry name" value="DUAL SERINE_THREONINE AND TYROSINE PROTEIN KINASE"/>
    <property type="match status" value="1"/>
</dbReference>
<evidence type="ECO:0000256" key="5">
    <source>
        <dbReference type="ARBA" id="ARBA00022777"/>
    </source>
</evidence>
<dbReference type="Proteomes" id="UP000245119">
    <property type="component" value="Linkage Group LG9"/>
</dbReference>
<gene>
    <name evidence="9" type="ORF">C0Q70_14657</name>
</gene>
<dbReference type="InterPro" id="IPR000719">
    <property type="entry name" value="Prot_kinase_dom"/>
</dbReference>
<keyword evidence="2" id="KW-0963">Cytoplasm</keyword>
<evidence type="ECO:0000256" key="1">
    <source>
        <dbReference type="ARBA" id="ARBA00004496"/>
    </source>
</evidence>
<comment type="subcellular location">
    <subcellularLocation>
        <location evidence="1">Cytoplasm</location>
    </subcellularLocation>
</comment>
<dbReference type="Pfam" id="PF00069">
    <property type="entry name" value="Pkinase"/>
    <property type="match status" value="1"/>
</dbReference>
<dbReference type="AlphaFoldDB" id="A0A2T7NSM7"/>
<feature type="domain" description="Protein kinase" evidence="8">
    <location>
        <begin position="667"/>
        <end position="933"/>
    </location>
</feature>
<dbReference type="GO" id="GO:0043066">
    <property type="term" value="P:negative regulation of apoptotic process"/>
    <property type="evidence" value="ECO:0007669"/>
    <property type="project" value="TreeGrafter"/>
</dbReference>